<evidence type="ECO:0000313" key="4">
    <source>
        <dbReference type="EMBL" id="RQG90516.1"/>
    </source>
</evidence>
<dbReference type="InterPro" id="IPR000182">
    <property type="entry name" value="GNAT_dom"/>
</dbReference>
<evidence type="ECO:0000256" key="2">
    <source>
        <dbReference type="ARBA" id="ARBA00023315"/>
    </source>
</evidence>
<gene>
    <name evidence="4" type="ORF">EA473_21035</name>
</gene>
<dbReference type="SUPFAM" id="SSF55729">
    <property type="entry name" value="Acyl-CoA N-acyltransferases (Nat)"/>
    <property type="match status" value="1"/>
</dbReference>
<organism evidence="4 5">
    <name type="scientific">Natrarchaeobius chitinivorans</name>
    <dbReference type="NCBI Taxonomy" id="1679083"/>
    <lineage>
        <taxon>Archaea</taxon>
        <taxon>Methanobacteriati</taxon>
        <taxon>Methanobacteriota</taxon>
        <taxon>Stenosarchaea group</taxon>
        <taxon>Halobacteria</taxon>
        <taxon>Halobacteriales</taxon>
        <taxon>Natrialbaceae</taxon>
        <taxon>Natrarchaeobius</taxon>
    </lineage>
</organism>
<keyword evidence="2" id="KW-0012">Acyltransferase</keyword>
<dbReference type="Pfam" id="PF00583">
    <property type="entry name" value="Acetyltransf_1"/>
    <property type="match status" value="1"/>
</dbReference>
<evidence type="ECO:0000259" key="3">
    <source>
        <dbReference type="PROSITE" id="PS51186"/>
    </source>
</evidence>
<accession>A0A3N6MAA9</accession>
<dbReference type="PANTHER" id="PTHR43877">
    <property type="entry name" value="AMINOALKYLPHOSPHONATE N-ACETYLTRANSFERASE-RELATED-RELATED"/>
    <property type="match status" value="1"/>
</dbReference>
<evidence type="ECO:0000256" key="1">
    <source>
        <dbReference type="ARBA" id="ARBA00022679"/>
    </source>
</evidence>
<dbReference type="CDD" id="cd04301">
    <property type="entry name" value="NAT_SF"/>
    <property type="match status" value="1"/>
</dbReference>
<name>A0A3N6MAA9_NATCH</name>
<dbReference type="OrthoDB" id="38613at2157"/>
<protein>
    <submittedName>
        <fullName evidence="4">GNAT family N-acetyltransferase</fullName>
    </submittedName>
</protein>
<sequence>MSADPTIKPATPAELDAITELWVRLARDQRSSDSHVRAGENRATMRETLAAHQASDGLLVARLDGDLAGFASFSVERGVLELDSKRGVLSNLYVCPAYRDRGVGSALLEAVEVSLANRGVDVVLLEVMAGNVDARRFYRRSGYEAFRVTMARPLGNQSENDTHSKEDR</sequence>
<dbReference type="RefSeq" id="WP_124197509.1">
    <property type="nucleotide sequence ID" value="NZ_REGA01000027.1"/>
</dbReference>
<dbReference type="AlphaFoldDB" id="A0A3N6MAA9"/>
<dbReference type="InterPro" id="IPR050832">
    <property type="entry name" value="Bact_Acetyltransf"/>
</dbReference>
<keyword evidence="5" id="KW-1185">Reference proteome</keyword>
<keyword evidence="1 4" id="KW-0808">Transferase</keyword>
<dbReference type="InterPro" id="IPR016181">
    <property type="entry name" value="Acyl_CoA_acyltransferase"/>
</dbReference>
<feature type="domain" description="N-acetyltransferase" evidence="3">
    <location>
        <begin position="5"/>
        <end position="155"/>
    </location>
</feature>
<dbReference type="PROSITE" id="PS51186">
    <property type="entry name" value="GNAT"/>
    <property type="match status" value="1"/>
</dbReference>
<dbReference type="GO" id="GO:0016747">
    <property type="term" value="F:acyltransferase activity, transferring groups other than amino-acyl groups"/>
    <property type="evidence" value="ECO:0007669"/>
    <property type="project" value="InterPro"/>
</dbReference>
<evidence type="ECO:0000313" key="5">
    <source>
        <dbReference type="Proteomes" id="UP000282323"/>
    </source>
</evidence>
<dbReference type="PANTHER" id="PTHR43877:SF2">
    <property type="entry name" value="AMINOALKYLPHOSPHONATE N-ACETYLTRANSFERASE-RELATED"/>
    <property type="match status" value="1"/>
</dbReference>
<reference evidence="4 5" key="1">
    <citation type="submission" date="2018-10" db="EMBL/GenBank/DDBJ databases">
        <title>Natrarchaeobius chitinivorans gen. nov., sp. nov., and Natrarchaeobius haloalkaliphilus sp. nov., alkaliphilic, chitin-utilizing haloarchaea from hypersaline alkaline lakes.</title>
        <authorList>
            <person name="Sorokin D.Y."/>
            <person name="Elcheninov A.G."/>
            <person name="Kostrikina N.A."/>
            <person name="Bale N.J."/>
            <person name="Sinninghe Damste J.S."/>
            <person name="Khijniak T.V."/>
            <person name="Kublanov I.V."/>
            <person name="Toshchakov S.V."/>
        </authorList>
    </citation>
    <scope>NUCLEOTIDE SEQUENCE [LARGE SCALE GENOMIC DNA]</scope>
    <source>
        <strain evidence="4 5">AArcht4T</strain>
    </source>
</reference>
<dbReference type="Proteomes" id="UP000282323">
    <property type="component" value="Unassembled WGS sequence"/>
</dbReference>
<dbReference type="EMBL" id="REGA01000027">
    <property type="protein sequence ID" value="RQG90516.1"/>
    <property type="molecule type" value="Genomic_DNA"/>
</dbReference>
<comment type="caution">
    <text evidence="4">The sequence shown here is derived from an EMBL/GenBank/DDBJ whole genome shotgun (WGS) entry which is preliminary data.</text>
</comment>
<dbReference type="Gene3D" id="3.40.630.30">
    <property type="match status" value="1"/>
</dbReference>
<proteinExistence type="predicted"/>